<feature type="transmembrane region" description="Helical" evidence="7">
    <location>
        <begin position="327"/>
        <end position="349"/>
    </location>
</feature>
<sequence length="394" mass="44150">MKTSRNALLLLSSQFISDIGNWIDRIALLTLVYNTSKSTVKMSILSIIMLIPAVLFSVPFGRIIDISNKKRILLFGDFLRAILVFLIPFSVKYIFLLVFIISALTALYENTRSSLIPEIFKREELRQINSLSSSLSSLMMIIGPTIGGVLTASFNLKYCFYIDSFSFLISTMLISQISYCKSKNVEVANTTLRYKEFINFLNRNLIIKNVIAINCLTNLFAGILNGLLIVYVINYLHSNSKGYGLILTSKGIAMVITSFCLYKSFKDVRNEIIFLIGLIGLGISIMLFSLNSIFMVALFLHFINGIFNSLNAISRTTLIQQNCEKIFLGRCFSLNSMLSNIFSIVSLLIGGILSKFLSVRIVFLSCGFFITVTGILYLFKFLKVGFLGNSHSPS</sequence>
<dbReference type="GO" id="GO:0005886">
    <property type="term" value="C:plasma membrane"/>
    <property type="evidence" value="ECO:0007669"/>
    <property type="project" value="UniProtKB-SubCell"/>
</dbReference>
<keyword evidence="9" id="KW-1185">Reference proteome</keyword>
<keyword evidence="2" id="KW-0813">Transport</keyword>
<reference evidence="8 9" key="2">
    <citation type="journal article" date="2011" name="J. Bacteriol.">
        <title>Complete genome sequences for the anaerobic, extremely thermophilic plant biomass-degrading bacteria Caldicellulosiruptor hydrothermalis, Caldicellulosiruptor kristjanssonii, Caldicellulosiruptor kronotskyensis, Caldicellulosiruptor owensenis, and Caldicellulosiruptor lactoaceticus.</title>
        <authorList>
            <person name="Blumer-Schuette S.E."/>
            <person name="Ozdemir I."/>
            <person name="Mistry D."/>
            <person name="Lucas S."/>
            <person name="Lapidus A."/>
            <person name="Cheng J.F."/>
            <person name="Goodwin L.A."/>
            <person name="Pitluck S."/>
            <person name="Land M.L."/>
            <person name="Hauser L.J."/>
            <person name="Woyke T."/>
            <person name="Mikhailova N."/>
            <person name="Pati A."/>
            <person name="Kyrpides N.C."/>
            <person name="Ivanova N."/>
            <person name="Detter J.C."/>
            <person name="Walston-Davenport K."/>
            <person name="Han S."/>
            <person name="Adams M.W."/>
            <person name="Kelly R.M."/>
        </authorList>
    </citation>
    <scope>NUCLEOTIDE SEQUENCE [LARGE SCALE GENOMIC DNA]</scope>
    <source>
        <strain evidence="9">ATCC 700853 / DSM 12137 / I77R1B</strain>
    </source>
</reference>
<protein>
    <submittedName>
        <fullName evidence="8">Major facilitator superfamily MFS_1</fullName>
    </submittedName>
</protein>
<dbReference type="EMBL" id="CP002326">
    <property type="protein sequence ID" value="ADQ41258.1"/>
    <property type="molecule type" value="Genomic_DNA"/>
</dbReference>
<dbReference type="Proteomes" id="UP000009256">
    <property type="component" value="Chromosome"/>
</dbReference>
<evidence type="ECO:0000256" key="5">
    <source>
        <dbReference type="ARBA" id="ARBA00022989"/>
    </source>
</evidence>
<evidence type="ECO:0000313" key="8">
    <source>
        <dbReference type="EMBL" id="ADQ41258.1"/>
    </source>
</evidence>
<keyword evidence="6 7" id="KW-0472">Membrane</keyword>
<dbReference type="SUPFAM" id="SSF103473">
    <property type="entry name" value="MFS general substrate transporter"/>
    <property type="match status" value="1"/>
</dbReference>
<proteinExistence type="predicted"/>
<gene>
    <name evidence="8" type="ordered locus">Calkr_1769</name>
</gene>
<comment type="subcellular location">
    <subcellularLocation>
        <location evidence="1">Cell membrane</location>
        <topology evidence="1">Multi-pass membrane protein</topology>
    </subcellularLocation>
</comment>
<feature type="transmembrane region" description="Helical" evidence="7">
    <location>
        <begin position="131"/>
        <end position="154"/>
    </location>
</feature>
<dbReference type="OrthoDB" id="9775268at2"/>
<dbReference type="PANTHER" id="PTHR43266:SF2">
    <property type="entry name" value="MAJOR FACILITATOR SUPERFAMILY (MFS) PROFILE DOMAIN-CONTAINING PROTEIN"/>
    <property type="match status" value="1"/>
</dbReference>
<dbReference type="AlphaFoldDB" id="E4SAT7"/>
<evidence type="ECO:0000313" key="9">
    <source>
        <dbReference type="Proteomes" id="UP000009256"/>
    </source>
</evidence>
<dbReference type="RefSeq" id="WP_013432995.1">
    <property type="nucleotide sequence ID" value="NC_014721.1"/>
</dbReference>
<dbReference type="HOGENOM" id="CLU_670714_0_0_9"/>
<feature type="transmembrane region" description="Helical" evidence="7">
    <location>
        <begin position="242"/>
        <end position="262"/>
    </location>
</feature>
<accession>E4SAT7</accession>
<dbReference type="InterPro" id="IPR036259">
    <property type="entry name" value="MFS_trans_sf"/>
</dbReference>
<evidence type="ECO:0000256" key="6">
    <source>
        <dbReference type="ARBA" id="ARBA00023136"/>
    </source>
</evidence>
<name>E4SAT7_CALA7</name>
<organism evidence="8 9">
    <name type="scientific">Caldicellulosiruptor acetigenus (strain ATCC 700853 / DSM 12137 / I77R1B)</name>
    <name type="common">Caldicellulosiruptor kristjanssonii</name>
    <dbReference type="NCBI Taxonomy" id="632335"/>
    <lineage>
        <taxon>Bacteria</taxon>
        <taxon>Bacillati</taxon>
        <taxon>Bacillota</taxon>
        <taxon>Bacillota incertae sedis</taxon>
        <taxon>Caldicellulosiruptorales</taxon>
        <taxon>Caldicellulosiruptoraceae</taxon>
        <taxon>Caldicellulosiruptor</taxon>
    </lineage>
</organism>
<dbReference type="KEGG" id="cki:Calkr_1769"/>
<evidence type="ECO:0000256" key="4">
    <source>
        <dbReference type="ARBA" id="ARBA00022692"/>
    </source>
</evidence>
<dbReference type="PRINTS" id="PR01988">
    <property type="entry name" value="EXPORTERBACE"/>
</dbReference>
<feature type="transmembrane region" description="Helical" evidence="7">
    <location>
        <begin position="274"/>
        <end position="307"/>
    </location>
</feature>
<dbReference type="CDD" id="cd06173">
    <property type="entry name" value="MFS_MefA_like"/>
    <property type="match status" value="1"/>
</dbReference>
<dbReference type="eggNOG" id="COG0477">
    <property type="taxonomic scope" value="Bacteria"/>
</dbReference>
<evidence type="ECO:0000256" key="1">
    <source>
        <dbReference type="ARBA" id="ARBA00004651"/>
    </source>
</evidence>
<evidence type="ECO:0000256" key="2">
    <source>
        <dbReference type="ARBA" id="ARBA00022448"/>
    </source>
</evidence>
<dbReference type="Gene3D" id="1.20.1250.20">
    <property type="entry name" value="MFS general substrate transporter like domains"/>
    <property type="match status" value="1"/>
</dbReference>
<dbReference type="InterPro" id="IPR010290">
    <property type="entry name" value="TM_effector"/>
</dbReference>
<feature type="transmembrane region" description="Helical" evidence="7">
    <location>
        <begin position="211"/>
        <end position="236"/>
    </location>
</feature>
<feature type="transmembrane region" description="Helical" evidence="7">
    <location>
        <begin position="160"/>
        <end position="179"/>
    </location>
</feature>
<evidence type="ECO:0000256" key="3">
    <source>
        <dbReference type="ARBA" id="ARBA00022475"/>
    </source>
</evidence>
<reference key="1">
    <citation type="submission" date="2010-11" db="EMBL/GenBank/DDBJ databases">
        <title>Complete sequence of chromosome of Caldicellulosiruptor kristjanssonii 177R1B.</title>
        <authorList>
            <consortium name="US DOE Joint Genome Institute"/>
            <person name="Lucas S."/>
            <person name="Copeland A."/>
            <person name="Lapidus A."/>
            <person name="Cheng J.-F."/>
            <person name="Bruce D."/>
            <person name="Goodwin L."/>
            <person name="Pitluck S."/>
            <person name="Davenport K."/>
            <person name="Detter J.C."/>
            <person name="Han C."/>
            <person name="Tapia R."/>
            <person name="Land M."/>
            <person name="Hauser L."/>
            <person name="Jeffries C."/>
            <person name="Kyrpides N."/>
            <person name="Ivanova N."/>
            <person name="Mikhailova N."/>
            <person name="Blumer-Schuette S.E."/>
            <person name="Kelly R.M."/>
            <person name="Woyke T."/>
        </authorList>
    </citation>
    <scope>NUCLEOTIDE SEQUENCE</scope>
    <source>
        <strain>177R1B</strain>
    </source>
</reference>
<evidence type="ECO:0000256" key="7">
    <source>
        <dbReference type="SAM" id="Phobius"/>
    </source>
</evidence>
<keyword evidence="4 7" id="KW-0812">Transmembrane</keyword>
<keyword evidence="5 7" id="KW-1133">Transmembrane helix</keyword>
<feature type="transmembrane region" description="Helical" evidence="7">
    <location>
        <begin position="361"/>
        <end position="379"/>
    </location>
</feature>
<feature type="transmembrane region" description="Helical" evidence="7">
    <location>
        <begin position="41"/>
        <end position="60"/>
    </location>
</feature>
<dbReference type="Pfam" id="PF05977">
    <property type="entry name" value="MFS_3"/>
    <property type="match status" value="1"/>
</dbReference>
<dbReference type="InterPro" id="IPR022324">
    <property type="entry name" value="Bacilysin_exporter_BacE_put"/>
</dbReference>
<dbReference type="PANTHER" id="PTHR43266">
    <property type="entry name" value="MACROLIDE-EFFLUX PROTEIN"/>
    <property type="match status" value="1"/>
</dbReference>
<keyword evidence="3" id="KW-1003">Cell membrane</keyword>